<dbReference type="Gene3D" id="1.10.340.70">
    <property type="match status" value="1"/>
</dbReference>
<dbReference type="PANTHER" id="PTHR37984">
    <property type="entry name" value="PROTEIN CBG26694"/>
    <property type="match status" value="1"/>
</dbReference>
<dbReference type="OMA" id="XNEEEET"/>
<reference evidence="3 4" key="1">
    <citation type="journal article" date="2018" name="Nat. Ecol. Evol.">
        <title>Genomic signatures of mitonuclear coevolution across populations of Tigriopus californicus.</title>
        <authorList>
            <person name="Barreto F.S."/>
            <person name="Watson E.T."/>
            <person name="Lima T.G."/>
            <person name="Willett C.S."/>
            <person name="Edmands S."/>
            <person name="Li W."/>
            <person name="Burton R.S."/>
        </authorList>
    </citation>
    <scope>NUCLEOTIDE SEQUENCE [LARGE SCALE GENOMIC DNA]</scope>
    <source>
        <strain evidence="3 4">San Diego</strain>
    </source>
</reference>
<evidence type="ECO:0000256" key="1">
    <source>
        <dbReference type="ARBA" id="ARBA00012493"/>
    </source>
</evidence>
<dbReference type="Proteomes" id="UP000318571">
    <property type="component" value="Chromosome 8"/>
</dbReference>
<organism evidence="3 4">
    <name type="scientific">Tigriopus californicus</name>
    <name type="common">Marine copepod</name>
    <dbReference type="NCBI Taxonomy" id="6832"/>
    <lineage>
        <taxon>Eukaryota</taxon>
        <taxon>Metazoa</taxon>
        <taxon>Ecdysozoa</taxon>
        <taxon>Arthropoda</taxon>
        <taxon>Crustacea</taxon>
        <taxon>Multicrustacea</taxon>
        <taxon>Hexanauplia</taxon>
        <taxon>Copepoda</taxon>
        <taxon>Harpacticoida</taxon>
        <taxon>Harpacticidae</taxon>
        <taxon>Tigriopus</taxon>
    </lineage>
</organism>
<feature type="domain" description="Integrase zinc-binding" evidence="2">
    <location>
        <begin position="92"/>
        <end position="145"/>
    </location>
</feature>
<dbReference type="InterPro" id="IPR050951">
    <property type="entry name" value="Retrovirus_Pol_polyprotein"/>
</dbReference>
<dbReference type="EC" id="2.7.7.49" evidence="1"/>
<evidence type="ECO:0000313" key="4">
    <source>
        <dbReference type="Proteomes" id="UP000318571"/>
    </source>
</evidence>
<dbReference type="FunFam" id="1.10.340.70:FF:000004">
    <property type="entry name" value="Retrovirus-related Pol polyprotein from transposon 297-like Protein"/>
    <property type="match status" value="1"/>
</dbReference>
<sequence>FPVSKPSSEDLEGEQDVEDYVKKIVEQKASLINFLQPAENAKERSITLQQVIRGFPEHKEGFDLDLHPYWSVRSEPAVVDGVVLHGNWVVVHEGMRRSVLDDLHAAHLRVEKTLARARSCLYWLGISHEIKAMIKECDTCEYYKASHQQEPIIEDVQSAWPGEAGHCCRFIQLRWKRVFGGCGYILGMGRGVPIHRTSNFRGCL</sequence>
<protein>
    <recommendedName>
        <fullName evidence="1">RNA-directed DNA polymerase</fullName>
        <ecNumber evidence="1">2.7.7.49</ecNumber>
    </recommendedName>
</protein>
<keyword evidence="4" id="KW-1185">Reference proteome</keyword>
<dbReference type="Pfam" id="PF17921">
    <property type="entry name" value="Integrase_H2C2"/>
    <property type="match status" value="1"/>
</dbReference>
<proteinExistence type="predicted"/>
<dbReference type="AlphaFoldDB" id="A0A553N7I4"/>
<dbReference type="GO" id="GO:0003964">
    <property type="term" value="F:RNA-directed DNA polymerase activity"/>
    <property type="evidence" value="ECO:0007669"/>
    <property type="project" value="UniProtKB-EC"/>
</dbReference>
<evidence type="ECO:0000313" key="3">
    <source>
        <dbReference type="EMBL" id="TRY61391.1"/>
    </source>
</evidence>
<evidence type="ECO:0000259" key="2">
    <source>
        <dbReference type="Pfam" id="PF17921"/>
    </source>
</evidence>
<dbReference type="InterPro" id="IPR041588">
    <property type="entry name" value="Integrase_H2C2"/>
</dbReference>
<dbReference type="PANTHER" id="PTHR37984:SF7">
    <property type="entry name" value="INTEGRASE CATALYTIC DOMAIN-CONTAINING PROTEIN"/>
    <property type="match status" value="1"/>
</dbReference>
<comment type="caution">
    <text evidence="3">The sequence shown here is derived from an EMBL/GenBank/DDBJ whole genome shotgun (WGS) entry which is preliminary data.</text>
</comment>
<gene>
    <name evidence="3" type="ORF">TCAL_13473</name>
</gene>
<accession>A0A553N7I4</accession>
<name>A0A553N7I4_TIGCA</name>
<dbReference type="EMBL" id="VCGU01000459">
    <property type="protein sequence ID" value="TRY61391.1"/>
    <property type="molecule type" value="Genomic_DNA"/>
</dbReference>
<feature type="non-terminal residue" evidence="3">
    <location>
        <position position="1"/>
    </location>
</feature>
<dbReference type="STRING" id="6832.A0A553N7I4"/>